<dbReference type="InterPro" id="IPR036366">
    <property type="entry name" value="PGBDSf"/>
</dbReference>
<dbReference type="Gene3D" id="2.40.420.20">
    <property type="match status" value="1"/>
</dbReference>
<evidence type="ECO:0000313" key="6">
    <source>
        <dbReference type="Proteomes" id="UP001501752"/>
    </source>
</evidence>
<keyword evidence="2" id="KW-0732">Signal</keyword>
<evidence type="ECO:0000259" key="4">
    <source>
        <dbReference type="Pfam" id="PF25967"/>
    </source>
</evidence>
<dbReference type="SUPFAM" id="SSF47090">
    <property type="entry name" value="PGBD-like"/>
    <property type="match status" value="1"/>
</dbReference>
<feature type="region of interest" description="Disordered" evidence="1">
    <location>
        <begin position="206"/>
        <end position="227"/>
    </location>
</feature>
<evidence type="ECO:0008006" key="7">
    <source>
        <dbReference type="Google" id="ProtNLM"/>
    </source>
</evidence>
<keyword evidence="6" id="KW-1185">Reference proteome</keyword>
<feature type="chain" id="PRO_5045825576" description="Peptidoglycan binding-like domain-containing protein" evidence="2">
    <location>
        <begin position="19"/>
        <end position="461"/>
    </location>
</feature>
<comment type="caution">
    <text evidence="5">The sequence shown here is derived from an EMBL/GenBank/DDBJ whole genome shotgun (WGS) entry which is preliminary data.</text>
</comment>
<dbReference type="PANTHER" id="PTHR30469">
    <property type="entry name" value="MULTIDRUG RESISTANCE PROTEIN MDTA"/>
    <property type="match status" value="1"/>
</dbReference>
<organism evidence="5 6">
    <name type="scientific">Kitasatospora terrestris</name>
    <dbReference type="NCBI Taxonomy" id="258051"/>
    <lineage>
        <taxon>Bacteria</taxon>
        <taxon>Bacillati</taxon>
        <taxon>Actinomycetota</taxon>
        <taxon>Actinomycetes</taxon>
        <taxon>Kitasatosporales</taxon>
        <taxon>Streptomycetaceae</taxon>
        <taxon>Kitasatospora</taxon>
    </lineage>
</organism>
<evidence type="ECO:0000313" key="5">
    <source>
        <dbReference type="EMBL" id="GAA4854340.1"/>
    </source>
</evidence>
<sequence length="461" mass="45389">MLVLVAAGAVLLSGGGVAASFGIKSPAQAAADAEPPAPDTLTAPVERRVVVDTVVTRGTVTAEQSFEVAPTGSAAGGSRPVITKLPLAAGARVDSGQAVLEVAGRPVFALPGDVPVYRDLKPGATGEDVRQLQTGLRSLGFDPGGDPAGTYGGATKSAVRAFYAARGYEPLPASPDGQERTTAAEDGVTAAERAAADAGDALAAARSGQGAAAPGGGPAVEAARKQAARTAEDLARARRRLAEVVAANGPMVPSSELLFLSGFPARVDSVAGRVGGQVTGTVLTVSAGALVVKGELDGADKGLIRAGQQVEILSELAGRKAAGTVAGVSDTPGPATAGQSGAGGSGQQPASRAGSGGYQLLVKPDDPLDPGLAGQDVRITVRAAASSGPVLVVPLSAVSATADGRTVVTLLREGRRSQVEVTPGTVGGGSAEVRPLVPGSLAEGDRVVVGTRSAPGRTEAR</sequence>
<dbReference type="EMBL" id="BAABIS010000001">
    <property type="protein sequence ID" value="GAA4854340.1"/>
    <property type="molecule type" value="Genomic_DNA"/>
</dbReference>
<feature type="domain" description="Peptidoglycan binding-like" evidence="3">
    <location>
        <begin position="125"/>
        <end position="163"/>
    </location>
</feature>
<dbReference type="InterPro" id="IPR002477">
    <property type="entry name" value="Peptidoglycan-bd-like"/>
</dbReference>
<protein>
    <recommendedName>
        <fullName evidence="7">Peptidoglycan binding-like domain-containing protein</fullName>
    </recommendedName>
</protein>
<name>A0ABP9DQK6_9ACTN</name>
<accession>A0ABP9DQK6</accession>
<dbReference type="InterPro" id="IPR036365">
    <property type="entry name" value="PGBD-like_sf"/>
</dbReference>
<evidence type="ECO:0000256" key="2">
    <source>
        <dbReference type="SAM" id="SignalP"/>
    </source>
</evidence>
<dbReference type="Pfam" id="PF01471">
    <property type="entry name" value="PG_binding_1"/>
    <property type="match status" value="1"/>
</dbReference>
<evidence type="ECO:0000259" key="3">
    <source>
        <dbReference type="Pfam" id="PF01471"/>
    </source>
</evidence>
<feature type="domain" description="Multidrug resistance protein MdtA-like C-terminal permuted SH3" evidence="4">
    <location>
        <begin position="390"/>
        <end position="450"/>
    </location>
</feature>
<dbReference type="Pfam" id="PF25967">
    <property type="entry name" value="RND-MFP_C"/>
    <property type="match status" value="1"/>
</dbReference>
<reference evidence="6" key="1">
    <citation type="journal article" date="2019" name="Int. J. Syst. Evol. Microbiol.">
        <title>The Global Catalogue of Microorganisms (GCM) 10K type strain sequencing project: providing services to taxonomists for standard genome sequencing and annotation.</title>
        <authorList>
            <consortium name="The Broad Institute Genomics Platform"/>
            <consortium name="The Broad Institute Genome Sequencing Center for Infectious Disease"/>
            <person name="Wu L."/>
            <person name="Ma J."/>
        </authorList>
    </citation>
    <scope>NUCLEOTIDE SEQUENCE [LARGE SCALE GENOMIC DNA]</scope>
    <source>
        <strain evidence="6">JCM 13006</strain>
    </source>
</reference>
<gene>
    <name evidence="5" type="ORF">GCM10023235_34670</name>
</gene>
<dbReference type="InterPro" id="IPR058627">
    <property type="entry name" value="MdtA-like_C"/>
</dbReference>
<dbReference type="PANTHER" id="PTHR30469:SF15">
    <property type="entry name" value="HLYD FAMILY OF SECRETION PROTEINS"/>
    <property type="match status" value="1"/>
</dbReference>
<dbReference type="Proteomes" id="UP001501752">
    <property type="component" value="Unassembled WGS sequence"/>
</dbReference>
<feature type="region of interest" description="Disordered" evidence="1">
    <location>
        <begin position="442"/>
        <end position="461"/>
    </location>
</feature>
<evidence type="ECO:0000256" key="1">
    <source>
        <dbReference type="SAM" id="MobiDB-lite"/>
    </source>
</evidence>
<proteinExistence type="predicted"/>
<feature type="signal peptide" evidence="2">
    <location>
        <begin position="1"/>
        <end position="18"/>
    </location>
</feature>
<dbReference type="Gene3D" id="1.10.101.10">
    <property type="entry name" value="PGBD-like superfamily/PGBD"/>
    <property type="match status" value="1"/>
</dbReference>
<feature type="region of interest" description="Disordered" evidence="1">
    <location>
        <begin position="324"/>
        <end position="369"/>
    </location>
</feature>